<keyword evidence="1" id="KW-0812">Transmembrane</keyword>
<name>A0A7W9BMU2_9RHOB</name>
<sequence length="279" mass="30335">MIRVESGDRDALIAFMSANAPFLMFPLTNMIRYGLDGKHPRAMKAWVAKDGAEITDVLTISAEGIVFPWCPSGDWAAVADVLKGRQIKGFIGEKDQVTALRRVTGLTRQAALDVIEPSFALMIADLMMPNIHGFTLHPLTAAPFDLLVHWRANYQVETLATPVDQAQSRAAREIKAYIQANSHRVLVHDGTPVAMTGFNAQMPDIVQIGGVYTPPEWRSRGFARVALAMHLMETSLDGVTKAVLSAANDAAARAYAALGFERTGSFAVALYEETQVAHG</sequence>
<dbReference type="Gene3D" id="3.40.630.30">
    <property type="match status" value="1"/>
</dbReference>
<comment type="caution">
    <text evidence="3">The sequence shown here is derived from an EMBL/GenBank/DDBJ whole genome shotgun (WGS) entry which is preliminary data.</text>
</comment>
<organism evidence="3 4">
    <name type="scientific">Yoonia ponticola</name>
    <dbReference type="NCBI Taxonomy" id="1524255"/>
    <lineage>
        <taxon>Bacteria</taxon>
        <taxon>Pseudomonadati</taxon>
        <taxon>Pseudomonadota</taxon>
        <taxon>Alphaproteobacteria</taxon>
        <taxon>Rhodobacterales</taxon>
        <taxon>Paracoccaceae</taxon>
        <taxon>Yoonia</taxon>
    </lineage>
</organism>
<feature type="domain" description="N-acetyltransferase" evidence="2">
    <location>
        <begin position="134"/>
        <end position="279"/>
    </location>
</feature>
<protein>
    <submittedName>
        <fullName evidence="3">GNAT superfamily N-acetyltransferase</fullName>
    </submittedName>
</protein>
<evidence type="ECO:0000313" key="4">
    <source>
        <dbReference type="Proteomes" id="UP000535415"/>
    </source>
</evidence>
<reference evidence="3 4" key="1">
    <citation type="submission" date="2020-08" db="EMBL/GenBank/DDBJ databases">
        <title>Genomic Encyclopedia of Type Strains, Phase IV (KMG-IV): sequencing the most valuable type-strain genomes for metagenomic binning, comparative biology and taxonomic classification.</title>
        <authorList>
            <person name="Goeker M."/>
        </authorList>
    </citation>
    <scope>NUCLEOTIDE SEQUENCE [LARGE SCALE GENOMIC DNA]</scope>
    <source>
        <strain evidence="3 4">DSM 101064</strain>
    </source>
</reference>
<dbReference type="GO" id="GO:0016747">
    <property type="term" value="F:acyltransferase activity, transferring groups other than amino-acyl groups"/>
    <property type="evidence" value="ECO:0007669"/>
    <property type="project" value="InterPro"/>
</dbReference>
<dbReference type="SUPFAM" id="SSF55729">
    <property type="entry name" value="Acyl-CoA N-acyltransferases (Nat)"/>
    <property type="match status" value="1"/>
</dbReference>
<dbReference type="InterPro" id="IPR016181">
    <property type="entry name" value="Acyl_CoA_acyltransferase"/>
</dbReference>
<evidence type="ECO:0000259" key="2">
    <source>
        <dbReference type="PROSITE" id="PS51186"/>
    </source>
</evidence>
<dbReference type="Pfam" id="PF00583">
    <property type="entry name" value="Acetyltransf_1"/>
    <property type="match status" value="1"/>
</dbReference>
<accession>A0A7W9BMU2</accession>
<dbReference type="InterPro" id="IPR000182">
    <property type="entry name" value="GNAT_dom"/>
</dbReference>
<dbReference type="RefSeq" id="WP_183529685.1">
    <property type="nucleotide sequence ID" value="NZ_JACIJM010000007.1"/>
</dbReference>
<keyword evidence="4" id="KW-1185">Reference proteome</keyword>
<dbReference type="Proteomes" id="UP000535415">
    <property type="component" value="Unassembled WGS sequence"/>
</dbReference>
<keyword evidence="3" id="KW-0808">Transferase</keyword>
<evidence type="ECO:0000313" key="3">
    <source>
        <dbReference type="EMBL" id="MBB5722939.1"/>
    </source>
</evidence>
<gene>
    <name evidence="3" type="ORF">FHS72_002575</name>
</gene>
<keyword evidence="1" id="KW-1133">Transmembrane helix</keyword>
<dbReference type="AlphaFoldDB" id="A0A7W9BMU2"/>
<keyword evidence="1" id="KW-0472">Membrane</keyword>
<evidence type="ECO:0000256" key="1">
    <source>
        <dbReference type="SAM" id="Phobius"/>
    </source>
</evidence>
<dbReference type="EMBL" id="JACIJM010000007">
    <property type="protein sequence ID" value="MBB5722939.1"/>
    <property type="molecule type" value="Genomic_DNA"/>
</dbReference>
<feature type="transmembrane region" description="Helical" evidence="1">
    <location>
        <begin position="12"/>
        <end position="35"/>
    </location>
</feature>
<proteinExistence type="predicted"/>
<dbReference type="PROSITE" id="PS51186">
    <property type="entry name" value="GNAT"/>
    <property type="match status" value="1"/>
</dbReference>